<dbReference type="InterPro" id="IPR027417">
    <property type="entry name" value="P-loop_NTPase"/>
</dbReference>
<feature type="domain" description="Helicase C-terminal" evidence="10">
    <location>
        <begin position="452"/>
        <end position="623"/>
    </location>
</feature>
<dbReference type="PANTHER" id="PTHR47960">
    <property type="entry name" value="DEAD-BOX ATP-DEPENDENT RNA HELICASE 50"/>
    <property type="match status" value="1"/>
</dbReference>
<dbReference type="EC" id="3.6.4.13" evidence="1"/>
<keyword evidence="4 11" id="KW-0347">Helicase</keyword>
<evidence type="ECO:0000256" key="4">
    <source>
        <dbReference type="ARBA" id="ARBA00022806"/>
    </source>
</evidence>
<keyword evidence="5" id="KW-0067">ATP-binding</keyword>
<organism evidence="11 12">
    <name type="scientific">Golovinomyces cichoracearum</name>
    <dbReference type="NCBI Taxonomy" id="62708"/>
    <lineage>
        <taxon>Eukaryota</taxon>
        <taxon>Fungi</taxon>
        <taxon>Dikarya</taxon>
        <taxon>Ascomycota</taxon>
        <taxon>Pezizomycotina</taxon>
        <taxon>Leotiomycetes</taxon>
        <taxon>Erysiphales</taxon>
        <taxon>Erysiphaceae</taxon>
        <taxon>Golovinomyces</taxon>
    </lineage>
</organism>
<dbReference type="PROSITE" id="PS51192">
    <property type="entry name" value="HELICASE_ATP_BIND_1"/>
    <property type="match status" value="1"/>
</dbReference>
<comment type="catalytic activity">
    <reaction evidence="7">
        <text>ATP + H2O = ADP + phosphate + H(+)</text>
        <dbReference type="Rhea" id="RHEA:13065"/>
        <dbReference type="ChEBI" id="CHEBI:15377"/>
        <dbReference type="ChEBI" id="CHEBI:15378"/>
        <dbReference type="ChEBI" id="CHEBI:30616"/>
        <dbReference type="ChEBI" id="CHEBI:43474"/>
        <dbReference type="ChEBI" id="CHEBI:456216"/>
        <dbReference type="EC" id="3.6.4.13"/>
    </reaction>
</comment>
<feature type="domain" description="Helicase ATP-binding" evidence="9">
    <location>
        <begin position="193"/>
        <end position="404"/>
    </location>
</feature>
<dbReference type="SUPFAM" id="SSF52540">
    <property type="entry name" value="P-loop containing nucleoside triphosphate hydrolases"/>
    <property type="match status" value="1"/>
</dbReference>
<proteinExistence type="predicted"/>
<dbReference type="GO" id="GO:0003723">
    <property type="term" value="F:RNA binding"/>
    <property type="evidence" value="ECO:0007669"/>
    <property type="project" value="UniProtKB-KW"/>
</dbReference>
<dbReference type="EMBL" id="MCBR01022007">
    <property type="protein sequence ID" value="RKF53556.1"/>
    <property type="molecule type" value="Genomic_DNA"/>
</dbReference>
<evidence type="ECO:0000313" key="11">
    <source>
        <dbReference type="EMBL" id="RKF53556.1"/>
    </source>
</evidence>
<feature type="compositionally biased region" description="Basic and acidic residues" evidence="8">
    <location>
        <begin position="518"/>
        <end position="528"/>
    </location>
</feature>
<evidence type="ECO:0000256" key="2">
    <source>
        <dbReference type="ARBA" id="ARBA00022741"/>
    </source>
</evidence>
<dbReference type="SMART" id="SM00487">
    <property type="entry name" value="DEXDc"/>
    <property type="match status" value="1"/>
</dbReference>
<feature type="region of interest" description="Disordered" evidence="8">
    <location>
        <begin position="55"/>
        <end position="77"/>
    </location>
</feature>
<name>A0A420H803_9PEZI</name>
<evidence type="ECO:0000256" key="3">
    <source>
        <dbReference type="ARBA" id="ARBA00022801"/>
    </source>
</evidence>
<dbReference type="GO" id="GO:0005524">
    <property type="term" value="F:ATP binding"/>
    <property type="evidence" value="ECO:0007669"/>
    <property type="project" value="UniProtKB-KW"/>
</dbReference>
<feature type="region of interest" description="Disordered" evidence="8">
    <location>
        <begin position="513"/>
        <end position="544"/>
    </location>
</feature>
<keyword evidence="2" id="KW-0547">Nucleotide-binding</keyword>
<dbReference type="SMART" id="SM00490">
    <property type="entry name" value="HELICc"/>
    <property type="match status" value="1"/>
</dbReference>
<dbReference type="Proteomes" id="UP000285405">
    <property type="component" value="Unassembled WGS sequence"/>
</dbReference>
<dbReference type="AlphaFoldDB" id="A0A420H803"/>
<evidence type="ECO:0000259" key="10">
    <source>
        <dbReference type="PROSITE" id="PS51194"/>
    </source>
</evidence>
<evidence type="ECO:0000256" key="6">
    <source>
        <dbReference type="ARBA" id="ARBA00022884"/>
    </source>
</evidence>
<dbReference type="InterPro" id="IPR011545">
    <property type="entry name" value="DEAD/DEAH_box_helicase_dom"/>
</dbReference>
<dbReference type="PROSITE" id="PS51194">
    <property type="entry name" value="HELICASE_CTER"/>
    <property type="match status" value="1"/>
</dbReference>
<dbReference type="InterPro" id="IPR014001">
    <property type="entry name" value="Helicase_ATP-bd"/>
</dbReference>
<dbReference type="Pfam" id="PF00271">
    <property type="entry name" value="Helicase_C"/>
    <property type="match status" value="1"/>
</dbReference>
<comment type="caution">
    <text evidence="11">The sequence shown here is derived from an EMBL/GenBank/DDBJ whole genome shotgun (WGS) entry which is preliminary data.</text>
</comment>
<dbReference type="InterPro" id="IPR001650">
    <property type="entry name" value="Helicase_C-like"/>
</dbReference>
<gene>
    <name evidence="11" type="ORF">GcC1_220017</name>
</gene>
<accession>A0A420H803</accession>
<dbReference type="OrthoDB" id="10256233at2759"/>
<evidence type="ECO:0000256" key="8">
    <source>
        <dbReference type="SAM" id="MobiDB-lite"/>
    </source>
</evidence>
<sequence length="623" mass="69173">MFKTLKNIEIIFATPPRCLYCSFLNQQARNISLRARKPARLTLQKTKIVGLAEKKPIKSKPKGNNGPFGGTNLKKANIRDLQKRSPVANTLVRKTNEDPRITGRGKRKRMQKGTREFKALKMQSPLAKLSYQQRSSIKNEIQGIESFEEFRLMESVSKSIYTQALQGLINVKPTPVQKIAIPALLGMKNGRQKSMEKSQESFLIAAETGSGKTLAYLLPTINALKLNELNDVDIKEYEKKIKEEKERQSNVVFFSPPLTNISHPTAGRPRVIILVPTQELVSQVGAIVKSLGHTIKFRSAMISSAFTATVIRNRLFSSQGIDIVVTTPHLMASVAAGHPNILSRVTHLIIDEADSLLDRSFAPLTSTIIDRATPSLKQLILCSATIPLALDGFIRSRFPDTKRLVTPNLHAIPRRVQLEVINVEGVPYQGSKDLACADAIWSIGRAAENSEDLPKGSTEVKRVIVFVNEREKTLELRDFLISKGVDAIALNRDTPDERKAEVISSFTTPVSLVDSNEDQSHSSSDIKHNFTSPRNKVPPGNKKLSNVKTVVTTDLSSRGIDTIAVRNVILYDVPHSTIDFIHRLGRTGRMGRRGRAYVLVGKDDRKDIVAEVRTGMFLGKSLI</sequence>
<reference evidence="11 12" key="1">
    <citation type="journal article" date="2018" name="BMC Genomics">
        <title>Comparative genome analyses reveal sequence features reflecting distinct modes of host-adaptation between dicot and monocot powdery mildew.</title>
        <authorList>
            <person name="Wu Y."/>
            <person name="Ma X."/>
            <person name="Pan Z."/>
            <person name="Kale S.D."/>
            <person name="Song Y."/>
            <person name="King H."/>
            <person name="Zhang Q."/>
            <person name="Presley C."/>
            <person name="Deng X."/>
            <person name="Wei C.I."/>
            <person name="Xiao S."/>
        </authorList>
    </citation>
    <scope>NUCLEOTIDE SEQUENCE [LARGE SCALE GENOMIC DNA]</scope>
    <source>
        <strain evidence="11">UCSC1</strain>
    </source>
</reference>
<dbReference type="GO" id="GO:0016787">
    <property type="term" value="F:hydrolase activity"/>
    <property type="evidence" value="ECO:0007669"/>
    <property type="project" value="UniProtKB-KW"/>
</dbReference>
<evidence type="ECO:0000259" key="9">
    <source>
        <dbReference type="PROSITE" id="PS51192"/>
    </source>
</evidence>
<dbReference type="GO" id="GO:0003724">
    <property type="term" value="F:RNA helicase activity"/>
    <property type="evidence" value="ECO:0007669"/>
    <property type="project" value="UniProtKB-EC"/>
</dbReference>
<keyword evidence="3" id="KW-0378">Hydrolase</keyword>
<dbReference type="Pfam" id="PF00270">
    <property type="entry name" value="DEAD"/>
    <property type="match status" value="1"/>
</dbReference>
<evidence type="ECO:0000256" key="1">
    <source>
        <dbReference type="ARBA" id="ARBA00012552"/>
    </source>
</evidence>
<evidence type="ECO:0000256" key="7">
    <source>
        <dbReference type="ARBA" id="ARBA00047984"/>
    </source>
</evidence>
<dbReference type="Gene3D" id="3.40.50.300">
    <property type="entry name" value="P-loop containing nucleotide triphosphate hydrolases"/>
    <property type="match status" value="2"/>
</dbReference>
<protein>
    <recommendedName>
        <fullName evidence="1">RNA helicase</fullName>
        <ecNumber evidence="1">3.6.4.13</ecNumber>
    </recommendedName>
</protein>
<evidence type="ECO:0000313" key="12">
    <source>
        <dbReference type="Proteomes" id="UP000285405"/>
    </source>
</evidence>
<keyword evidence="6" id="KW-0694">RNA-binding</keyword>
<evidence type="ECO:0000256" key="5">
    <source>
        <dbReference type="ARBA" id="ARBA00022840"/>
    </source>
</evidence>